<dbReference type="AlphaFoldDB" id="A0A9J6FB84"/>
<organism evidence="1 2">
    <name type="scientific">Haemaphysalis longicornis</name>
    <name type="common">Bush tick</name>
    <dbReference type="NCBI Taxonomy" id="44386"/>
    <lineage>
        <taxon>Eukaryota</taxon>
        <taxon>Metazoa</taxon>
        <taxon>Ecdysozoa</taxon>
        <taxon>Arthropoda</taxon>
        <taxon>Chelicerata</taxon>
        <taxon>Arachnida</taxon>
        <taxon>Acari</taxon>
        <taxon>Parasitiformes</taxon>
        <taxon>Ixodida</taxon>
        <taxon>Ixodoidea</taxon>
        <taxon>Ixodidae</taxon>
        <taxon>Haemaphysalinae</taxon>
        <taxon>Haemaphysalis</taxon>
    </lineage>
</organism>
<sequence>MFEAAKMKLHKWLSSSKMLRQRFQHDYWATMCIGYLSGVLKVLRLTRGPCAPCTVSPHGIEPPTKRSMLQTTVWICDP</sequence>
<name>A0A9J6FB84_HAELO</name>
<evidence type="ECO:0000313" key="1">
    <source>
        <dbReference type="EMBL" id="KAH9360221.1"/>
    </source>
</evidence>
<comment type="caution">
    <text evidence="1">The sequence shown here is derived from an EMBL/GenBank/DDBJ whole genome shotgun (WGS) entry which is preliminary data.</text>
</comment>
<dbReference type="EMBL" id="JABSTR010000001">
    <property type="protein sequence ID" value="KAH9360221.1"/>
    <property type="molecule type" value="Genomic_DNA"/>
</dbReference>
<protein>
    <submittedName>
        <fullName evidence="1">Uncharacterized protein</fullName>
    </submittedName>
</protein>
<dbReference type="Proteomes" id="UP000821853">
    <property type="component" value="Chromosome 1"/>
</dbReference>
<dbReference type="VEuPathDB" id="VectorBase:HLOH_064583"/>
<evidence type="ECO:0000313" key="2">
    <source>
        <dbReference type="Proteomes" id="UP000821853"/>
    </source>
</evidence>
<reference evidence="1 2" key="1">
    <citation type="journal article" date="2020" name="Cell">
        <title>Large-Scale Comparative Analyses of Tick Genomes Elucidate Their Genetic Diversity and Vector Capacities.</title>
        <authorList>
            <consortium name="Tick Genome and Microbiome Consortium (TIGMIC)"/>
            <person name="Jia N."/>
            <person name="Wang J."/>
            <person name="Shi W."/>
            <person name="Du L."/>
            <person name="Sun Y."/>
            <person name="Zhan W."/>
            <person name="Jiang J.F."/>
            <person name="Wang Q."/>
            <person name="Zhang B."/>
            <person name="Ji P."/>
            <person name="Bell-Sakyi L."/>
            <person name="Cui X.M."/>
            <person name="Yuan T.T."/>
            <person name="Jiang B.G."/>
            <person name="Yang W.F."/>
            <person name="Lam T.T."/>
            <person name="Chang Q.C."/>
            <person name="Ding S.J."/>
            <person name="Wang X.J."/>
            <person name="Zhu J.G."/>
            <person name="Ruan X.D."/>
            <person name="Zhao L."/>
            <person name="Wei J.T."/>
            <person name="Ye R.Z."/>
            <person name="Que T.C."/>
            <person name="Du C.H."/>
            <person name="Zhou Y.H."/>
            <person name="Cheng J.X."/>
            <person name="Dai P.F."/>
            <person name="Guo W.B."/>
            <person name="Han X.H."/>
            <person name="Huang E.J."/>
            <person name="Li L.F."/>
            <person name="Wei W."/>
            <person name="Gao Y.C."/>
            <person name="Liu J.Z."/>
            <person name="Shao H.Z."/>
            <person name="Wang X."/>
            <person name="Wang C.C."/>
            <person name="Yang T.C."/>
            <person name="Huo Q.B."/>
            <person name="Li W."/>
            <person name="Chen H.Y."/>
            <person name="Chen S.E."/>
            <person name="Zhou L.G."/>
            <person name="Ni X.B."/>
            <person name="Tian J.H."/>
            <person name="Sheng Y."/>
            <person name="Liu T."/>
            <person name="Pan Y.S."/>
            <person name="Xia L.Y."/>
            <person name="Li J."/>
            <person name="Zhao F."/>
            <person name="Cao W.C."/>
        </authorList>
    </citation>
    <scope>NUCLEOTIDE SEQUENCE [LARGE SCALE GENOMIC DNA]</scope>
    <source>
        <strain evidence="1">HaeL-2018</strain>
    </source>
</reference>
<keyword evidence="2" id="KW-1185">Reference proteome</keyword>
<proteinExistence type="predicted"/>
<accession>A0A9J6FB84</accession>
<gene>
    <name evidence="1" type="ORF">HPB48_001614</name>
</gene>